<dbReference type="PANTHER" id="PTHR30570:SF1">
    <property type="entry name" value="PHOSPHATE-BINDING PROTEIN PSTS"/>
    <property type="match status" value="1"/>
</dbReference>
<proteinExistence type="predicted"/>
<evidence type="ECO:0000256" key="2">
    <source>
        <dbReference type="SAM" id="Phobius"/>
    </source>
</evidence>
<evidence type="ECO:0000259" key="3">
    <source>
        <dbReference type="Pfam" id="PF12849"/>
    </source>
</evidence>
<sequence length="501" mass="53834">MLEAISNNLDTFLSALGLTGALIGWLLNRYVGQRRRVTYRVHLNTKIGVTPQPVAGMVDLEVRRAGAVVPDGSLALLRVKNAGRQDVTRADVASPLTITFPGRTVVGVEVIEPSPPVLRDMILRSPGPTIDGEKVELPAVPLNRRDRFKLLVLLSGEGSDVRVDGFIRGGRVERDTDRRRNRGLIFGGVSLLLAGMLIGLMIVNGRPGSTTAAVRCLPGQLQVEGSSAFAPVMKTVASEYSRICDDTKITVTGTGSIAGVRGVANAGADNPDAAANRLAMSDGPAPERLEALVPRPVAVALFSVVVNQSTGIRSLTVEQLRDVYAGRVTNWRDVGGADQQIILVSRGSESGTREVFERKVLDGSLEPRLSSDDCRTRNRDPAAATVRCEINSEAELLAQVARTPGAIGYAQHGAAAPYAEIDEVKLGEWAADLSTVERGLYPFWEVEIFYTYGTPAGDQLLSAFLEYSTSDTAKNLLRGAGFVPCLDRDKNYTDSLCKLRP</sequence>
<name>A0A937UN22_9ACTN</name>
<dbReference type="SUPFAM" id="SSF53850">
    <property type="entry name" value="Periplasmic binding protein-like II"/>
    <property type="match status" value="1"/>
</dbReference>
<dbReference type="EMBL" id="JAEACQ010000229">
    <property type="protein sequence ID" value="MBL7629429.1"/>
    <property type="molecule type" value="Genomic_DNA"/>
</dbReference>
<keyword evidence="5" id="KW-1185">Reference proteome</keyword>
<accession>A0A937UN22</accession>
<protein>
    <submittedName>
        <fullName evidence="4">Substrate-binding domain-containing protein</fullName>
    </submittedName>
</protein>
<dbReference type="AlphaFoldDB" id="A0A937UN22"/>
<feature type="domain" description="PBP" evidence="3">
    <location>
        <begin position="218"/>
        <end position="471"/>
    </location>
</feature>
<gene>
    <name evidence="4" type="ORF">I7412_20115</name>
</gene>
<keyword evidence="2" id="KW-0812">Transmembrane</keyword>
<evidence type="ECO:0000256" key="1">
    <source>
        <dbReference type="ARBA" id="ARBA00022729"/>
    </source>
</evidence>
<dbReference type="Proteomes" id="UP000604475">
    <property type="component" value="Unassembled WGS sequence"/>
</dbReference>
<dbReference type="Pfam" id="PF12849">
    <property type="entry name" value="PBP_like_2"/>
    <property type="match status" value="1"/>
</dbReference>
<organism evidence="4 5">
    <name type="scientific">Frankia nepalensis</name>
    <dbReference type="NCBI Taxonomy" id="1836974"/>
    <lineage>
        <taxon>Bacteria</taxon>
        <taxon>Bacillati</taxon>
        <taxon>Actinomycetota</taxon>
        <taxon>Actinomycetes</taxon>
        <taxon>Frankiales</taxon>
        <taxon>Frankiaceae</taxon>
        <taxon>Frankia</taxon>
    </lineage>
</organism>
<dbReference type="RefSeq" id="WP_203000869.1">
    <property type="nucleotide sequence ID" value="NZ_JADWYU010000111.1"/>
</dbReference>
<comment type="caution">
    <text evidence="4">The sequence shown here is derived from an EMBL/GenBank/DDBJ whole genome shotgun (WGS) entry which is preliminary data.</text>
</comment>
<dbReference type="PANTHER" id="PTHR30570">
    <property type="entry name" value="PERIPLASMIC PHOSPHATE BINDING COMPONENT OF PHOSPHATE ABC TRANSPORTER"/>
    <property type="match status" value="1"/>
</dbReference>
<keyword evidence="2" id="KW-0472">Membrane</keyword>
<evidence type="ECO:0000313" key="5">
    <source>
        <dbReference type="Proteomes" id="UP000604475"/>
    </source>
</evidence>
<keyword evidence="2" id="KW-1133">Transmembrane helix</keyword>
<evidence type="ECO:0000313" key="4">
    <source>
        <dbReference type="EMBL" id="MBL7629429.1"/>
    </source>
</evidence>
<dbReference type="InterPro" id="IPR050811">
    <property type="entry name" value="Phosphate_ABC_transporter"/>
</dbReference>
<keyword evidence="1" id="KW-0732">Signal</keyword>
<feature type="transmembrane region" description="Helical" evidence="2">
    <location>
        <begin position="12"/>
        <end position="31"/>
    </location>
</feature>
<dbReference type="InterPro" id="IPR024370">
    <property type="entry name" value="PBP_domain"/>
</dbReference>
<dbReference type="Gene3D" id="3.40.190.10">
    <property type="entry name" value="Periplasmic binding protein-like II"/>
    <property type="match status" value="2"/>
</dbReference>
<feature type="transmembrane region" description="Helical" evidence="2">
    <location>
        <begin position="184"/>
        <end position="203"/>
    </location>
</feature>
<reference evidence="4" key="1">
    <citation type="submission" date="2020-12" db="EMBL/GenBank/DDBJ databases">
        <title>Genomic characterization of non-nitrogen-fixing Frankia strains.</title>
        <authorList>
            <person name="Carlos-Shanley C."/>
            <person name="Guerra T."/>
            <person name="Hahn D."/>
        </authorList>
    </citation>
    <scope>NUCLEOTIDE SEQUENCE</scope>
    <source>
        <strain evidence="4">CN6</strain>
    </source>
</reference>